<keyword evidence="14" id="KW-1185">Reference proteome</keyword>
<dbReference type="InterPro" id="IPR024083">
    <property type="entry name" value="Fumarase/histidase_N"/>
</dbReference>
<dbReference type="FunFam" id="1.20.200.10:FF:000006">
    <property type="entry name" value="Argininosuccinate lyase"/>
    <property type="match status" value="1"/>
</dbReference>
<dbReference type="GO" id="GO:0004056">
    <property type="term" value="F:argininosuccinate lyase activity"/>
    <property type="evidence" value="ECO:0007669"/>
    <property type="project" value="UniProtKB-UniRule"/>
</dbReference>
<gene>
    <name evidence="10 13" type="primary">argH</name>
    <name evidence="13" type="ORF">DSCOOX_21750</name>
</gene>
<dbReference type="NCBIfam" id="TIGR00838">
    <property type="entry name" value="argH"/>
    <property type="match status" value="1"/>
</dbReference>
<feature type="domain" description="Fumarate lyase N-terminal" evidence="11">
    <location>
        <begin position="8"/>
        <end position="302"/>
    </location>
</feature>
<dbReference type="SUPFAM" id="SSF48557">
    <property type="entry name" value="L-aspartase-like"/>
    <property type="match status" value="1"/>
</dbReference>
<dbReference type="InterPro" id="IPR008948">
    <property type="entry name" value="L-Aspartase-like"/>
</dbReference>
<evidence type="ECO:0000313" key="14">
    <source>
        <dbReference type="Proteomes" id="UP000422108"/>
    </source>
</evidence>
<accession>A0A5K8A8Y1</accession>
<comment type="similarity">
    <text evidence="4">In the N-terminal section; belongs to the lyase 1 family. Argininosuccinate lyase subfamily.</text>
</comment>
<organism evidence="13 14">
    <name type="scientific">Desulfosarcina ovata subsp. ovata</name>
    <dbReference type="NCBI Taxonomy" id="2752305"/>
    <lineage>
        <taxon>Bacteria</taxon>
        <taxon>Pseudomonadati</taxon>
        <taxon>Thermodesulfobacteriota</taxon>
        <taxon>Desulfobacteria</taxon>
        <taxon>Desulfobacterales</taxon>
        <taxon>Desulfosarcinaceae</taxon>
        <taxon>Desulfosarcina</taxon>
    </lineage>
</organism>
<dbReference type="RefSeq" id="WP_155310237.1">
    <property type="nucleotide sequence ID" value="NZ_AP021879.1"/>
</dbReference>
<evidence type="ECO:0000256" key="1">
    <source>
        <dbReference type="ARBA" id="ARBA00000985"/>
    </source>
</evidence>
<evidence type="ECO:0000313" key="13">
    <source>
        <dbReference type="EMBL" id="BBO88995.1"/>
    </source>
</evidence>
<name>A0A5K8A8Y1_9BACT</name>
<comment type="catalytic activity">
    <reaction evidence="1 10">
        <text>2-(N(omega)-L-arginino)succinate = fumarate + L-arginine</text>
        <dbReference type="Rhea" id="RHEA:24020"/>
        <dbReference type="ChEBI" id="CHEBI:29806"/>
        <dbReference type="ChEBI" id="CHEBI:32682"/>
        <dbReference type="ChEBI" id="CHEBI:57472"/>
        <dbReference type="EC" id="4.3.2.1"/>
    </reaction>
</comment>
<dbReference type="InterPro" id="IPR029419">
    <property type="entry name" value="Arg_succ_lyase_C"/>
</dbReference>
<dbReference type="PROSITE" id="PS00163">
    <property type="entry name" value="FUMARATE_LYASES"/>
    <property type="match status" value="1"/>
</dbReference>
<evidence type="ECO:0000256" key="6">
    <source>
        <dbReference type="ARBA" id="ARBA00022490"/>
    </source>
</evidence>
<dbReference type="Gene3D" id="1.20.200.10">
    <property type="entry name" value="Fumarase/aspartase (Central domain)"/>
    <property type="match status" value="1"/>
</dbReference>
<dbReference type="InterPro" id="IPR022761">
    <property type="entry name" value="Fumarate_lyase_N"/>
</dbReference>
<dbReference type="Gene3D" id="1.10.275.10">
    <property type="entry name" value="Fumarase/aspartase (N-terminal domain)"/>
    <property type="match status" value="1"/>
</dbReference>
<dbReference type="HAMAP" id="MF_00006">
    <property type="entry name" value="Arg_succ_lyase"/>
    <property type="match status" value="1"/>
</dbReference>
<dbReference type="InterPro" id="IPR009049">
    <property type="entry name" value="Argininosuccinate_lyase"/>
</dbReference>
<dbReference type="PRINTS" id="PR00145">
    <property type="entry name" value="ARGSUCLYASE"/>
</dbReference>
<comment type="pathway">
    <text evidence="3 10">Amino-acid biosynthesis; L-arginine biosynthesis; L-arginine from L-ornithine and carbamoyl phosphate: step 3/3.</text>
</comment>
<dbReference type="PANTHER" id="PTHR43814:SF1">
    <property type="entry name" value="ARGININOSUCCINATE LYASE"/>
    <property type="match status" value="1"/>
</dbReference>
<proteinExistence type="inferred from homology"/>
<evidence type="ECO:0000259" key="11">
    <source>
        <dbReference type="Pfam" id="PF00206"/>
    </source>
</evidence>
<evidence type="ECO:0000256" key="3">
    <source>
        <dbReference type="ARBA" id="ARBA00004941"/>
    </source>
</evidence>
<dbReference type="CDD" id="cd01359">
    <property type="entry name" value="Argininosuccinate_lyase"/>
    <property type="match status" value="1"/>
</dbReference>
<dbReference type="GO" id="GO:0042450">
    <property type="term" value="P:L-arginine biosynthetic process via ornithine"/>
    <property type="evidence" value="ECO:0007669"/>
    <property type="project" value="UniProtKB-UniRule"/>
</dbReference>
<dbReference type="InterPro" id="IPR020557">
    <property type="entry name" value="Fumarate_lyase_CS"/>
</dbReference>
<evidence type="ECO:0000256" key="4">
    <source>
        <dbReference type="ARBA" id="ARBA00005552"/>
    </source>
</evidence>
<evidence type="ECO:0000256" key="2">
    <source>
        <dbReference type="ARBA" id="ARBA00004496"/>
    </source>
</evidence>
<dbReference type="EC" id="4.3.2.1" evidence="5 10"/>
<dbReference type="EMBL" id="AP021879">
    <property type="protein sequence ID" value="BBO88995.1"/>
    <property type="molecule type" value="Genomic_DNA"/>
</dbReference>
<evidence type="ECO:0000256" key="5">
    <source>
        <dbReference type="ARBA" id="ARBA00012338"/>
    </source>
</evidence>
<dbReference type="Pfam" id="PF00206">
    <property type="entry name" value="Lyase_1"/>
    <property type="match status" value="1"/>
</dbReference>
<evidence type="ECO:0000256" key="8">
    <source>
        <dbReference type="ARBA" id="ARBA00022605"/>
    </source>
</evidence>
<comment type="subcellular location">
    <subcellularLocation>
        <location evidence="2 10">Cytoplasm</location>
    </subcellularLocation>
</comment>
<keyword evidence="8 10" id="KW-0028">Amino-acid biosynthesis</keyword>
<dbReference type="AlphaFoldDB" id="A0A5K8A8Y1"/>
<dbReference type="FunFam" id="1.10.40.30:FF:000001">
    <property type="entry name" value="Argininosuccinate lyase"/>
    <property type="match status" value="1"/>
</dbReference>
<evidence type="ECO:0000256" key="9">
    <source>
        <dbReference type="ARBA" id="ARBA00023239"/>
    </source>
</evidence>
<evidence type="ECO:0000256" key="10">
    <source>
        <dbReference type="HAMAP-Rule" id="MF_00006"/>
    </source>
</evidence>
<dbReference type="UniPathway" id="UPA00068">
    <property type="reaction ID" value="UER00114"/>
</dbReference>
<dbReference type="Proteomes" id="UP000422108">
    <property type="component" value="Chromosome"/>
</dbReference>
<comment type="similarity">
    <text evidence="10">Belongs to the lyase 1 family. Argininosuccinate lyase subfamily.</text>
</comment>
<dbReference type="PRINTS" id="PR00149">
    <property type="entry name" value="FUMRATELYASE"/>
</dbReference>
<evidence type="ECO:0000256" key="7">
    <source>
        <dbReference type="ARBA" id="ARBA00022571"/>
    </source>
</evidence>
<keyword evidence="7 10" id="KW-0055">Arginine biosynthesis</keyword>
<evidence type="ECO:0000259" key="12">
    <source>
        <dbReference type="Pfam" id="PF14698"/>
    </source>
</evidence>
<dbReference type="PANTHER" id="PTHR43814">
    <property type="entry name" value="ARGININOSUCCINATE LYASE"/>
    <property type="match status" value="1"/>
</dbReference>
<protein>
    <recommendedName>
        <fullName evidence="5 10">Argininosuccinate lyase</fullName>
        <shortName evidence="10">ASAL</shortName>
        <ecNumber evidence="5 10">4.3.2.1</ecNumber>
    </recommendedName>
    <alternativeName>
        <fullName evidence="10">Arginosuccinase</fullName>
    </alternativeName>
</protein>
<sequence>MAEKPWDGRFSEKTDKSVEAFTASIAYDRRLYPYDIAGSIAHCRMLAKVGVITDEEASQLVEGLGTIKRELDHGKFVFDDSLEDIHMHIEARLLQVAGKVAQKLHTARSRNDQVALDVRMYLREETRQTIDLLKGLRTVLVDLAEAHADVVMPGYTHTQRAQPVLFAHHMLAYYEMFFRDQQRFNECLTRINVMPLGAAALAGTTYPIDRTYTAELLDFPAVSANSMDAVSDRDFVLEFLSAASICMVHLSRLSEELVLWSTSEFGFITLSDAFATGSSIMPQKKNPDIPEIVRGKTGRVVGALMALITLMKSLPMAYNRDMQEDKEPLFDAVDTLKACLSINAQMLPRITVNRDTMRRAASMGFLNATDMADYLVGQGMPFRKAHDCVGKAVAFALEKGKELDQLTLDELKPFSQLIKPDLFDHLTLEHMIDRRQSLGGTATDNVRQALAEARKVLAAGEAA</sequence>
<feature type="domain" description="Argininosuccinate lyase C-terminal" evidence="12">
    <location>
        <begin position="365"/>
        <end position="432"/>
    </location>
</feature>
<keyword evidence="9 10" id="KW-0456">Lyase</keyword>
<dbReference type="InterPro" id="IPR000362">
    <property type="entry name" value="Fumarate_lyase_fam"/>
</dbReference>
<dbReference type="GO" id="GO:0005829">
    <property type="term" value="C:cytosol"/>
    <property type="evidence" value="ECO:0007669"/>
    <property type="project" value="TreeGrafter"/>
</dbReference>
<dbReference type="FunFam" id="1.10.275.10:FF:000002">
    <property type="entry name" value="Argininosuccinate lyase"/>
    <property type="match status" value="1"/>
</dbReference>
<dbReference type="Gene3D" id="1.10.40.30">
    <property type="entry name" value="Fumarase/aspartase (C-terminal domain)"/>
    <property type="match status" value="1"/>
</dbReference>
<keyword evidence="6 10" id="KW-0963">Cytoplasm</keyword>
<dbReference type="Pfam" id="PF14698">
    <property type="entry name" value="ASL_C2"/>
    <property type="match status" value="1"/>
</dbReference>
<reference evidence="13 14" key="1">
    <citation type="submission" date="2019-11" db="EMBL/GenBank/DDBJ databases">
        <title>Comparative genomics of hydrocarbon-degrading Desulfosarcina strains.</title>
        <authorList>
            <person name="Watanabe M."/>
            <person name="Kojima H."/>
            <person name="Fukui M."/>
        </authorList>
    </citation>
    <scope>NUCLEOTIDE SEQUENCE [LARGE SCALE GENOMIC DNA]</scope>
    <source>
        <strain evidence="14">oXyS1</strain>
    </source>
</reference>